<gene>
    <name evidence="9" type="primary">LOC110589537</name>
</gene>
<protein>
    <recommendedName>
        <fullName evidence="2">Single-stranded DNA-binding protein, mitochondrial</fullName>
    </recommendedName>
</protein>
<dbReference type="RefSeq" id="XP_044772633.1">
    <property type="nucleotide sequence ID" value="XM_044916698.1"/>
</dbReference>
<dbReference type="GeneID" id="110589537"/>
<sequence length="127" mass="14479">MFWRPVLEALHEFVRCESEIASNLVLERSLNHVQLLEQVGRDPVMKQVGGENPVTVSSLAANEMRQSGESEAHQMGDVRQKTTWHRISVFQPGMVYHHDISVCGMGSQIYGERKGDYGEYTDENNMR</sequence>
<evidence type="ECO:0000256" key="1">
    <source>
        <dbReference type="ARBA" id="ARBA00004436"/>
    </source>
</evidence>
<evidence type="ECO:0000256" key="6">
    <source>
        <dbReference type="ARBA" id="ARBA00046712"/>
    </source>
</evidence>
<dbReference type="GO" id="GO:0003697">
    <property type="term" value="F:single-stranded DNA binding"/>
    <property type="evidence" value="ECO:0007669"/>
    <property type="project" value="InterPro"/>
</dbReference>
<dbReference type="Proteomes" id="UP000248481">
    <property type="component" value="Chromosome 7"/>
</dbReference>
<dbReference type="InterPro" id="IPR012340">
    <property type="entry name" value="NA-bd_OB-fold"/>
</dbReference>
<evidence type="ECO:0000256" key="3">
    <source>
        <dbReference type="ARBA" id="ARBA00023125"/>
    </source>
</evidence>
<comment type="subcellular location">
    <subcellularLocation>
        <location evidence="1">Mitochondrion matrix</location>
        <location evidence="1">Mitochondrion nucleoid</location>
    </subcellularLocation>
</comment>
<proteinExistence type="predicted"/>
<dbReference type="SUPFAM" id="SSF50249">
    <property type="entry name" value="Nucleic acid-binding proteins"/>
    <property type="match status" value="1"/>
</dbReference>
<dbReference type="NCBIfam" id="TIGR00621">
    <property type="entry name" value="ssb"/>
    <property type="match status" value="1"/>
</dbReference>
<keyword evidence="4" id="KW-1135">Mitochondrion nucleoid</keyword>
<evidence type="ECO:0000256" key="7">
    <source>
        <dbReference type="PROSITE-ProRule" id="PRU00252"/>
    </source>
</evidence>
<keyword evidence="8" id="KW-1185">Reference proteome</keyword>
<comment type="function">
    <text evidence="5">Binds preferentially and cooperatively to pyrimidine rich single-stranded DNA (ss-DNA). In vitro, required to maintain the copy number of mitochondrial DNA (mtDNA) and plays a crucial role during mtDNA replication by stimulating the activity of the replisome components POLG and TWNK at the replication fork. Promotes the activity of the gamma complex polymerase POLG, largely by organizing the template DNA and eliminating secondary structures to favor ss-DNA conformations that facilitate POLG activity. In addition it is able to promote the 5'-3' unwinding activity of the mtDNA helicase TWNK. May also function in mtDNA repair.</text>
</comment>
<organism evidence="8 9">
    <name type="scientific">Neomonachus schauinslandi</name>
    <name type="common">Hawaiian monk seal</name>
    <name type="synonym">Monachus schauinslandi</name>
    <dbReference type="NCBI Taxonomy" id="29088"/>
    <lineage>
        <taxon>Eukaryota</taxon>
        <taxon>Metazoa</taxon>
        <taxon>Chordata</taxon>
        <taxon>Craniata</taxon>
        <taxon>Vertebrata</taxon>
        <taxon>Euteleostomi</taxon>
        <taxon>Mammalia</taxon>
        <taxon>Eutheria</taxon>
        <taxon>Laurasiatheria</taxon>
        <taxon>Carnivora</taxon>
        <taxon>Caniformia</taxon>
        <taxon>Pinnipedia</taxon>
        <taxon>Phocidae</taxon>
        <taxon>Monachinae</taxon>
        <taxon>Monachini</taxon>
        <taxon>Neomonachus</taxon>
    </lineage>
</organism>
<evidence type="ECO:0000256" key="4">
    <source>
        <dbReference type="ARBA" id="ARBA00023271"/>
    </source>
</evidence>
<accession>A0A8M1MJ19</accession>
<reference evidence="9" key="1">
    <citation type="submission" date="2025-08" db="UniProtKB">
        <authorList>
            <consortium name="RefSeq"/>
        </authorList>
    </citation>
    <scope>IDENTIFICATION</scope>
    <source>
        <tissue evidence="9">Blood</tissue>
    </source>
</reference>
<evidence type="ECO:0000256" key="5">
    <source>
        <dbReference type="ARBA" id="ARBA00045894"/>
    </source>
</evidence>
<dbReference type="PROSITE" id="PS50935">
    <property type="entry name" value="SSB"/>
    <property type="match status" value="1"/>
</dbReference>
<dbReference type="InterPro" id="IPR000424">
    <property type="entry name" value="Primosome_PriB/ssb"/>
</dbReference>
<evidence type="ECO:0000256" key="2">
    <source>
        <dbReference type="ARBA" id="ARBA00019399"/>
    </source>
</evidence>
<keyword evidence="3 7" id="KW-0238">DNA-binding</keyword>
<name>A0A8M1MJ19_NEOSC</name>
<dbReference type="GO" id="GO:0006260">
    <property type="term" value="P:DNA replication"/>
    <property type="evidence" value="ECO:0007669"/>
    <property type="project" value="InterPro"/>
</dbReference>
<evidence type="ECO:0000313" key="9">
    <source>
        <dbReference type="RefSeq" id="XP_044772633.1"/>
    </source>
</evidence>
<dbReference type="KEGG" id="nsu:110589537"/>
<dbReference type="AlphaFoldDB" id="A0A8M1MJ19"/>
<dbReference type="Gene3D" id="2.40.50.140">
    <property type="entry name" value="Nucleic acid-binding proteins"/>
    <property type="match status" value="1"/>
</dbReference>
<dbReference type="GO" id="GO:0042645">
    <property type="term" value="C:mitochondrial nucleoid"/>
    <property type="evidence" value="ECO:0007669"/>
    <property type="project" value="UniProtKB-SubCell"/>
</dbReference>
<keyword evidence="4" id="KW-0496">Mitochondrion</keyword>
<evidence type="ECO:0000313" key="8">
    <source>
        <dbReference type="Proteomes" id="UP000248481"/>
    </source>
</evidence>
<comment type="subunit">
    <text evidence="6">Homotetramer. Interacts with MPG/AAG, through inhibition of its glycosylase activity it potentially prevents formation of DNA breaks in ssDNA, ensuring that base removal primarily occurs in dsDNA. Interacts with POLDIP2. Interacts with PRIMPOL.</text>
</comment>
<dbReference type="InterPro" id="IPR011344">
    <property type="entry name" value="ssDNA-bd"/>
</dbReference>
<dbReference type="Pfam" id="PF00436">
    <property type="entry name" value="SSB"/>
    <property type="match status" value="1"/>
</dbReference>